<organism evidence="1 2">
    <name type="scientific">Citrus sinensis</name>
    <name type="common">Sweet orange</name>
    <name type="synonym">Citrus aurantium var. sinensis</name>
    <dbReference type="NCBI Taxonomy" id="2711"/>
    <lineage>
        <taxon>Eukaryota</taxon>
        <taxon>Viridiplantae</taxon>
        <taxon>Streptophyta</taxon>
        <taxon>Embryophyta</taxon>
        <taxon>Tracheophyta</taxon>
        <taxon>Spermatophyta</taxon>
        <taxon>Magnoliopsida</taxon>
        <taxon>eudicotyledons</taxon>
        <taxon>Gunneridae</taxon>
        <taxon>Pentapetalae</taxon>
        <taxon>rosids</taxon>
        <taxon>malvids</taxon>
        <taxon>Sapindales</taxon>
        <taxon>Rutaceae</taxon>
        <taxon>Aurantioideae</taxon>
        <taxon>Citrus</taxon>
    </lineage>
</organism>
<evidence type="ECO:0000313" key="1">
    <source>
        <dbReference type="EMBL" id="KAH9681309.1"/>
    </source>
</evidence>
<keyword evidence="2" id="KW-1185">Reference proteome</keyword>
<dbReference type="Proteomes" id="UP000829398">
    <property type="component" value="Chromosome 9"/>
</dbReference>
<name>A0ACB8I2N4_CITSI</name>
<evidence type="ECO:0000313" key="2">
    <source>
        <dbReference type="Proteomes" id="UP000829398"/>
    </source>
</evidence>
<accession>A0ACB8I2N4</accession>
<sequence length="194" mass="23331">MELREIEEQENDVVLPKKKKTKMKLRKKRNREERKEQLKEEETEELLQDPLEAFGGDIMLKILQNLKARSVAPTLLVSRAWNGVASSDTLWTPKTRIMKEDLCDHVWEFHFNKVVPEYWLNLDPYWKGTSPLMHRYFHETEKEEKSRGKKRTTQRREIVFLICTLPKLRRTMVNIPKKEKYKTACRVAYIHHHC</sequence>
<protein>
    <submittedName>
        <fullName evidence="1">F-box domain-containing protein</fullName>
    </submittedName>
</protein>
<proteinExistence type="predicted"/>
<gene>
    <name evidence="1" type="ORF">KPL71_026929</name>
</gene>
<comment type="caution">
    <text evidence="1">The sequence shown here is derived from an EMBL/GenBank/DDBJ whole genome shotgun (WGS) entry which is preliminary data.</text>
</comment>
<dbReference type="EMBL" id="CM039178">
    <property type="protein sequence ID" value="KAH9681309.1"/>
    <property type="molecule type" value="Genomic_DNA"/>
</dbReference>
<reference evidence="2" key="1">
    <citation type="journal article" date="2023" name="Hortic. Res.">
        <title>A chromosome-level phased genome enabling allele-level studies in sweet orange: a case study on citrus Huanglongbing tolerance.</title>
        <authorList>
            <person name="Wu B."/>
            <person name="Yu Q."/>
            <person name="Deng Z."/>
            <person name="Duan Y."/>
            <person name="Luo F."/>
            <person name="Gmitter F. Jr."/>
        </authorList>
    </citation>
    <scope>NUCLEOTIDE SEQUENCE [LARGE SCALE GENOMIC DNA]</scope>
    <source>
        <strain evidence="2">cv. Valencia</strain>
    </source>
</reference>